<comment type="similarity">
    <text evidence="2">Belongs to the prokaryotic sulfate-binding protein family.</text>
</comment>
<evidence type="ECO:0000256" key="8">
    <source>
        <dbReference type="ARBA" id="ARBA00041180"/>
    </source>
</evidence>
<dbReference type="PANTHER" id="PTHR30368:SF2">
    <property type="entry name" value="SULFATE-BINDING PROTEIN"/>
    <property type="match status" value="1"/>
</dbReference>
<accession>A0AAE4FVL9</accession>
<dbReference type="InterPro" id="IPR000957">
    <property type="entry name" value="Sulphate/thiosulphate-bd_CS"/>
</dbReference>
<dbReference type="Proteomes" id="UP001268256">
    <property type="component" value="Unassembled WGS sequence"/>
</dbReference>
<dbReference type="GO" id="GO:0140104">
    <property type="term" value="F:molecular carrier activity"/>
    <property type="evidence" value="ECO:0007669"/>
    <property type="project" value="InterPro"/>
</dbReference>
<dbReference type="CDD" id="cd01005">
    <property type="entry name" value="PBP2_CysP"/>
    <property type="match status" value="1"/>
</dbReference>
<proteinExistence type="inferred from homology"/>
<evidence type="ECO:0000256" key="5">
    <source>
        <dbReference type="ARBA" id="ARBA00022764"/>
    </source>
</evidence>
<reference evidence="10" key="1">
    <citation type="submission" date="2023-07" db="EMBL/GenBank/DDBJ databases">
        <authorList>
            <person name="Luz R."/>
            <person name="Cordeiro R."/>
            <person name="Fonseca A."/>
            <person name="Goncalves V."/>
        </authorList>
    </citation>
    <scope>NUCLEOTIDE SEQUENCE [LARGE SCALE GENOMIC DNA]</scope>
    <source>
        <strain evidence="10">BACA0444</strain>
    </source>
</reference>
<sequence length="327" mass="35831">MLLTTGLGLAQPAFAQNRPVKLTLVSYAVTKSAYERIIPKFVALYKKQTGQTVEFQQSYGGSGSQTRAVIDGLNADVVHLALGADVDQLQSAGLVKPGWEKRAPNNAIVQRSVIAFITRDGNPKKITKWTDLIKPGIKVITANPKTSGGARWNFLGLWSSVLQTGGNDAKARQFVAQVLKNAPILPKDAREATDVFVKQGQGDVLLNYENEVLLAQSKGEKVDFTIPSVNFSIDTPVAVVDRNVDRNGSRKAAEAFVKYLFTPEAQTEYAKAFFRPVNPTVAKQFSKQFPAVTNLSNINKFGGWDVAQKKFFANNGLFDQILLANRR</sequence>
<gene>
    <name evidence="9" type="ORF">RIF25_15130</name>
</gene>
<organism evidence="9 10">
    <name type="scientific">Pseudocalidococcus azoricus BACA0444</name>
    <dbReference type="NCBI Taxonomy" id="2918990"/>
    <lineage>
        <taxon>Bacteria</taxon>
        <taxon>Bacillati</taxon>
        <taxon>Cyanobacteriota</taxon>
        <taxon>Cyanophyceae</taxon>
        <taxon>Acaryochloridales</taxon>
        <taxon>Thermosynechococcaceae</taxon>
        <taxon>Pseudocalidococcus</taxon>
        <taxon>Pseudocalidococcus azoricus</taxon>
    </lineage>
</organism>
<evidence type="ECO:0000256" key="6">
    <source>
        <dbReference type="ARBA" id="ARBA00023032"/>
    </source>
</evidence>
<name>A0AAE4FVL9_9CYAN</name>
<dbReference type="PANTHER" id="PTHR30368">
    <property type="entry name" value="SULFATE-BINDING PROTEIN"/>
    <property type="match status" value="1"/>
</dbReference>
<keyword evidence="3" id="KW-0813">Transport</keyword>
<dbReference type="NCBIfam" id="TIGR00971">
    <property type="entry name" value="3a0106s03"/>
    <property type="match status" value="1"/>
</dbReference>
<dbReference type="GO" id="GO:1902358">
    <property type="term" value="P:sulfate transmembrane transport"/>
    <property type="evidence" value="ECO:0007669"/>
    <property type="project" value="InterPro"/>
</dbReference>
<keyword evidence="6" id="KW-0764">Sulfate transport</keyword>
<dbReference type="Gene3D" id="3.40.190.10">
    <property type="entry name" value="Periplasmic binding protein-like II"/>
    <property type="match status" value="2"/>
</dbReference>
<comment type="caution">
    <text evidence="9">The sequence shown here is derived from an EMBL/GenBank/DDBJ whole genome shotgun (WGS) entry which is preliminary data.</text>
</comment>
<dbReference type="InterPro" id="IPR005669">
    <property type="entry name" value="Thiosulph/SO4-bd"/>
</dbReference>
<evidence type="ECO:0000313" key="9">
    <source>
        <dbReference type="EMBL" id="MDS3862134.1"/>
    </source>
</evidence>
<dbReference type="PROSITE" id="PS00401">
    <property type="entry name" value="PROK_SULFATE_BIND_1"/>
    <property type="match status" value="1"/>
</dbReference>
<dbReference type="Pfam" id="PF13531">
    <property type="entry name" value="SBP_bac_11"/>
    <property type="match status" value="1"/>
</dbReference>
<dbReference type="GO" id="GO:0042597">
    <property type="term" value="C:periplasmic space"/>
    <property type="evidence" value="ECO:0007669"/>
    <property type="project" value="UniProtKB-SubCell"/>
</dbReference>
<dbReference type="SUPFAM" id="SSF53850">
    <property type="entry name" value="Periplasmic binding protein-like II"/>
    <property type="match status" value="1"/>
</dbReference>
<dbReference type="EMBL" id="JAVMIP010000022">
    <property type="protein sequence ID" value="MDS3862134.1"/>
    <property type="molecule type" value="Genomic_DNA"/>
</dbReference>
<evidence type="ECO:0000256" key="7">
    <source>
        <dbReference type="ARBA" id="ARBA00037097"/>
    </source>
</evidence>
<evidence type="ECO:0000256" key="4">
    <source>
        <dbReference type="ARBA" id="ARBA00022729"/>
    </source>
</evidence>
<protein>
    <recommendedName>
        <fullName evidence="8">Sulfate-binding protein</fullName>
    </recommendedName>
</protein>
<keyword evidence="4" id="KW-0732">Signal</keyword>
<dbReference type="GO" id="GO:1901681">
    <property type="term" value="F:sulfur compound binding"/>
    <property type="evidence" value="ECO:0007669"/>
    <property type="project" value="InterPro"/>
</dbReference>
<evidence type="ECO:0000256" key="2">
    <source>
        <dbReference type="ARBA" id="ARBA00006099"/>
    </source>
</evidence>
<dbReference type="NCBIfam" id="NF008022">
    <property type="entry name" value="PRK10752.1"/>
    <property type="match status" value="1"/>
</dbReference>
<comment type="subcellular location">
    <subcellularLocation>
        <location evidence="1">Periplasm</location>
    </subcellularLocation>
</comment>
<keyword evidence="5" id="KW-0574">Periplasm</keyword>
<dbReference type="AlphaFoldDB" id="A0AAE4FVL9"/>
<comment type="function">
    <text evidence="7">This protein specifically binds sulfate and is involved in its transmembrane transport.</text>
</comment>
<evidence type="ECO:0000313" key="10">
    <source>
        <dbReference type="Proteomes" id="UP001268256"/>
    </source>
</evidence>
<evidence type="ECO:0000256" key="3">
    <source>
        <dbReference type="ARBA" id="ARBA00022448"/>
    </source>
</evidence>
<dbReference type="PROSITE" id="PS00757">
    <property type="entry name" value="PROK_SULFATE_BIND_2"/>
    <property type="match status" value="1"/>
</dbReference>
<keyword evidence="10" id="KW-1185">Reference proteome</keyword>
<dbReference type="InterPro" id="IPR034408">
    <property type="entry name" value="Sulphate/thiosulphate_BS"/>
</dbReference>
<evidence type="ECO:0000256" key="1">
    <source>
        <dbReference type="ARBA" id="ARBA00004418"/>
    </source>
</evidence>